<comment type="caution">
    <text evidence="2">The sequence shown here is derived from an EMBL/GenBank/DDBJ whole genome shotgun (WGS) entry which is preliminary data.</text>
</comment>
<organism evidence="2">
    <name type="scientific">marine sediment metagenome</name>
    <dbReference type="NCBI Taxonomy" id="412755"/>
    <lineage>
        <taxon>unclassified sequences</taxon>
        <taxon>metagenomes</taxon>
        <taxon>ecological metagenomes</taxon>
    </lineage>
</organism>
<dbReference type="EMBL" id="BARU01012710">
    <property type="protein sequence ID" value="GAH44109.1"/>
    <property type="molecule type" value="Genomic_DNA"/>
</dbReference>
<feature type="region of interest" description="Disordered" evidence="1">
    <location>
        <begin position="1"/>
        <end position="32"/>
    </location>
</feature>
<reference evidence="2" key="1">
    <citation type="journal article" date="2014" name="Front. Microbiol.">
        <title>High frequency of phylogenetically diverse reductive dehalogenase-homologous genes in deep subseafloor sedimentary metagenomes.</title>
        <authorList>
            <person name="Kawai M."/>
            <person name="Futagami T."/>
            <person name="Toyoda A."/>
            <person name="Takaki Y."/>
            <person name="Nishi S."/>
            <person name="Hori S."/>
            <person name="Arai W."/>
            <person name="Tsubouchi T."/>
            <person name="Morono Y."/>
            <person name="Uchiyama I."/>
            <person name="Ito T."/>
            <person name="Fujiyama A."/>
            <person name="Inagaki F."/>
            <person name="Takami H."/>
        </authorList>
    </citation>
    <scope>NUCLEOTIDE SEQUENCE</scope>
    <source>
        <strain evidence="2">Expedition CK06-06</strain>
    </source>
</reference>
<protein>
    <submittedName>
        <fullName evidence="2">Uncharacterized protein</fullName>
    </submittedName>
</protein>
<accession>X1GR79</accession>
<evidence type="ECO:0000313" key="2">
    <source>
        <dbReference type="EMBL" id="GAH44109.1"/>
    </source>
</evidence>
<gene>
    <name evidence="2" type="ORF">S03H2_23304</name>
</gene>
<dbReference type="AlphaFoldDB" id="X1GR79"/>
<name>X1GR79_9ZZZZ</name>
<evidence type="ECO:0000256" key="1">
    <source>
        <dbReference type="SAM" id="MobiDB-lite"/>
    </source>
</evidence>
<sequence length="66" mass="7879">MEKYLNKESVSNSYSNKSQMEENEKEEQEYKDPKCRKCNSAMGYLRIKDKSWVCRRCGFVDTEVNL</sequence>
<proteinExistence type="predicted"/>